<evidence type="ECO:0008006" key="4">
    <source>
        <dbReference type="Google" id="ProtNLM"/>
    </source>
</evidence>
<dbReference type="GeneID" id="14909342"/>
<reference evidence="2 3" key="1">
    <citation type="submission" date="2011-07" db="EMBL/GenBank/DDBJ databases">
        <authorList>
            <person name="Coyne R."/>
            <person name="Brami D."/>
            <person name="Johnson J."/>
            <person name="Hostetler J."/>
            <person name="Hannick L."/>
            <person name="Clark T."/>
            <person name="Cassidy-Hanley D."/>
            <person name="Inman J."/>
        </authorList>
    </citation>
    <scope>NUCLEOTIDE SEQUENCE [LARGE SCALE GENOMIC DNA]</scope>
    <source>
        <strain evidence="2 3">G5</strain>
    </source>
</reference>
<organism evidence="2 3">
    <name type="scientific">Ichthyophthirius multifiliis</name>
    <name type="common">White spot disease agent</name>
    <name type="synonym">Ich</name>
    <dbReference type="NCBI Taxonomy" id="5932"/>
    <lineage>
        <taxon>Eukaryota</taxon>
        <taxon>Sar</taxon>
        <taxon>Alveolata</taxon>
        <taxon>Ciliophora</taxon>
        <taxon>Intramacronucleata</taxon>
        <taxon>Oligohymenophorea</taxon>
        <taxon>Hymenostomatida</taxon>
        <taxon>Ophryoglenina</taxon>
        <taxon>Ichthyophthirius</taxon>
    </lineage>
</organism>
<dbReference type="Pfam" id="PF07004">
    <property type="entry name" value="SHIPPO-rpt"/>
    <property type="match status" value="3"/>
</dbReference>
<dbReference type="EMBL" id="GL983505">
    <property type="protein sequence ID" value="EGR33167.1"/>
    <property type="molecule type" value="Genomic_DNA"/>
</dbReference>
<name>G0QNP8_ICHMU</name>
<dbReference type="PANTHER" id="PTHR21580:SF28">
    <property type="entry name" value="BOREALIN N-TERMINAL DOMAIN-CONTAINING PROTEIN-RELATED"/>
    <property type="match status" value="1"/>
</dbReference>
<dbReference type="InParanoid" id="G0QNP8"/>
<accession>G0QNP8</accession>
<dbReference type="InterPro" id="IPR010736">
    <property type="entry name" value="SHIPPO-rpt"/>
</dbReference>
<feature type="region of interest" description="Disordered" evidence="1">
    <location>
        <begin position="238"/>
        <end position="263"/>
    </location>
</feature>
<proteinExistence type="predicted"/>
<dbReference type="OrthoDB" id="429991at2759"/>
<evidence type="ECO:0000313" key="3">
    <source>
        <dbReference type="Proteomes" id="UP000008983"/>
    </source>
</evidence>
<sequence length="263" mass="29418">MSIFSDRAQIVNSPWNQSKSKQMYSFPKDDRFKNSNIFYTSKPFYDLPSTKTQRAPGIGYGNKYDFTKAGSKTPAPNTYQQDSNTINNNIKKGISFGLSREQMSNSMGPLGNINSKLPGPGQYQIPTALSKQSFSLGQKLPTIEESKSFKTPGPGAYTYLPSINEKGVYFLSKYQNSKSCSFNPQGERFKKNNKNVVPGPGQYQLVSTISKDGQYFNSKFKSSGCMSFPHAQRYAEAKSQIKQPGPGQYRVPSEFGYYESETK</sequence>
<evidence type="ECO:0000256" key="1">
    <source>
        <dbReference type="SAM" id="MobiDB-lite"/>
    </source>
</evidence>
<gene>
    <name evidence="2" type="ORF">IMG5_060600</name>
</gene>
<evidence type="ECO:0000313" key="2">
    <source>
        <dbReference type="EMBL" id="EGR33167.1"/>
    </source>
</evidence>
<dbReference type="InterPro" id="IPR051291">
    <property type="entry name" value="CIMAP"/>
</dbReference>
<protein>
    <recommendedName>
        <fullName evidence="4">Sperm-tail PG-rich repeat protein</fullName>
    </recommendedName>
</protein>
<dbReference type="RefSeq" id="XP_004037153.1">
    <property type="nucleotide sequence ID" value="XM_004037105.1"/>
</dbReference>
<dbReference type="OMA" id="NNDYHIK"/>
<keyword evidence="3" id="KW-1185">Reference proteome</keyword>
<dbReference type="eggNOG" id="ENOG502SKZR">
    <property type="taxonomic scope" value="Eukaryota"/>
</dbReference>
<dbReference type="PANTHER" id="PTHR21580">
    <property type="entry name" value="SHIPPO-1-RELATED"/>
    <property type="match status" value="1"/>
</dbReference>
<dbReference type="Proteomes" id="UP000008983">
    <property type="component" value="Unassembled WGS sequence"/>
</dbReference>
<dbReference type="AlphaFoldDB" id="G0QNP8"/>